<protein>
    <recommendedName>
        <fullName evidence="3">DUF3630 domain-containing protein</fullName>
    </recommendedName>
</protein>
<dbReference type="EMBL" id="LJTC01000012">
    <property type="protein sequence ID" value="KPM82392.1"/>
    <property type="molecule type" value="Genomic_DNA"/>
</dbReference>
<dbReference type="OrthoDB" id="6389032at2"/>
<evidence type="ECO:0000313" key="1">
    <source>
        <dbReference type="EMBL" id="KPM82392.1"/>
    </source>
</evidence>
<evidence type="ECO:0000313" key="2">
    <source>
        <dbReference type="Proteomes" id="UP000050378"/>
    </source>
</evidence>
<organism evidence="1 2">
    <name type="scientific">Pseudoalteromonas lipolytica</name>
    <dbReference type="NCBI Taxonomy" id="570156"/>
    <lineage>
        <taxon>Bacteria</taxon>
        <taxon>Pseudomonadati</taxon>
        <taxon>Pseudomonadota</taxon>
        <taxon>Gammaproteobacteria</taxon>
        <taxon>Alteromonadales</taxon>
        <taxon>Pseudoalteromonadaceae</taxon>
        <taxon>Pseudoalteromonas</taxon>
    </lineage>
</organism>
<evidence type="ECO:0008006" key="3">
    <source>
        <dbReference type="Google" id="ProtNLM"/>
    </source>
</evidence>
<dbReference type="RefSeq" id="WP_054554211.1">
    <property type="nucleotide sequence ID" value="NZ_LJTC01000012.1"/>
</dbReference>
<proteinExistence type="predicted"/>
<gene>
    <name evidence="1" type="ORF">AOG27_17090</name>
</gene>
<accession>A0A0N8HJY7</accession>
<reference evidence="1 2" key="1">
    <citation type="submission" date="2015-09" db="EMBL/GenBank/DDBJ databases">
        <title>Draft Genome Sequence of Pseudoalteromonas lipolytica UCD-48B.</title>
        <authorList>
            <person name="Krusor M."/>
            <person name="Coil D.A."/>
            <person name="Lang J.M."/>
            <person name="Eisen J.A."/>
            <person name="Alexiev A."/>
        </authorList>
    </citation>
    <scope>NUCLEOTIDE SEQUENCE [LARGE SCALE GENOMIC DNA]</scope>
    <source>
        <strain evidence="1 2">UCD-48B</strain>
    </source>
</reference>
<dbReference type="Proteomes" id="UP000050378">
    <property type="component" value="Unassembled WGS sequence"/>
</dbReference>
<comment type="caution">
    <text evidence="1">The sequence shown here is derived from an EMBL/GenBank/DDBJ whole genome shotgun (WGS) entry which is preliminary data.</text>
</comment>
<dbReference type="PATRIC" id="fig|570156.3.peg.1344"/>
<dbReference type="STRING" id="570156.AOG27_17090"/>
<sequence length="98" mass="11427">MTELSYDTEHEIILITSSELPHDEDFELWATLFLHVPAITTADFDAGADRHQLRFHFTDHSFNLNFEHYSESIWINAEGIEASAVLPQLYQYLVMQLQ</sequence>
<dbReference type="InterPro" id="IPR022080">
    <property type="entry name" value="DUF3630"/>
</dbReference>
<dbReference type="Pfam" id="PF12305">
    <property type="entry name" value="DUF3630"/>
    <property type="match status" value="1"/>
</dbReference>
<dbReference type="AlphaFoldDB" id="A0A0N8HJY7"/>
<name>A0A0N8HJY7_9GAMM</name>